<evidence type="ECO:0000256" key="5">
    <source>
        <dbReference type="ARBA" id="ARBA00023163"/>
    </source>
</evidence>
<dbReference type="Pfam" id="PF00126">
    <property type="entry name" value="HTH_1"/>
    <property type="match status" value="1"/>
</dbReference>
<keyword evidence="5" id="KW-0804">Transcription</keyword>
<dbReference type="RefSeq" id="WP_274111490.1">
    <property type="nucleotide sequence ID" value="NZ_JAPCKI010000007.1"/>
</dbReference>
<feature type="domain" description="HTH lysR-type" evidence="6">
    <location>
        <begin position="1"/>
        <end position="58"/>
    </location>
</feature>
<dbReference type="Gene3D" id="1.10.10.10">
    <property type="entry name" value="Winged helix-like DNA-binding domain superfamily/Winged helix DNA-binding domain"/>
    <property type="match status" value="1"/>
</dbReference>
<accession>A0ABT5RY75</accession>
<evidence type="ECO:0000256" key="2">
    <source>
        <dbReference type="ARBA" id="ARBA00023015"/>
    </source>
</evidence>
<evidence type="ECO:0000313" key="7">
    <source>
        <dbReference type="EMBL" id="MDD2178639.1"/>
    </source>
</evidence>
<reference evidence="7" key="1">
    <citation type="submission" date="2022-10" db="EMBL/GenBank/DDBJ databases">
        <title>Description of microaerobic benzene degrading bacteria.</title>
        <authorList>
            <person name="Bedics A."/>
            <person name="Tancsics A."/>
            <person name="Banerjee S."/>
        </authorList>
    </citation>
    <scope>NUCLEOTIDE SEQUENCE</scope>
    <source>
        <strain evidence="7">D2M1</strain>
    </source>
</reference>
<dbReference type="InterPro" id="IPR036388">
    <property type="entry name" value="WH-like_DNA-bd_sf"/>
</dbReference>
<proteinExistence type="inferred from homology"/>
<comment type="caution">
    <text evidence="7">The sequence shown here is derived from an EMBL/GenBank/DDBJ whole genome shotgun (WGS) entry which is preliminary data.</text>
</comment>
<dbReference type="InterPro" id="IPR000847">
    <property type="entry name" value="LysR_HTH_N"/>
</dbReference>
<dbReference type="EMBL" id="JAPCKI010000007">
    <property type="protein sequence ID" value="MDD2178639.1"/>
    <property type="molecule type" value="Genomic_DNA"/>
</dbReference>
<dbReference type="Proteomes" id="UP001148932">
    <property type="component" value="Unassembled WGS sequence"/>
</dbReference>
<dbReference type="SUPFAM" id="SSF53850">
    <property type="entry name" value="Periplasmic binding protein-like II"/>
    <property type="match status" value="1"/>
</dbReference>
<dbReference type="Pfam" id="PF03466">
    <property type="entry name" value="LysR_substrate"/>
    <property type="match status" value="1"/>
</dbReference>
<gene>
    <name evidence="7" type="primary">nhaR</name>
    <name evidence="7" type="ORF">OIN59_14470</name>
</gene>
<evidence type="ECO:0000313" key="8">
    <source>
        <dbReference type="Proteomes" id="UP001148932"/>
    </source>
</evidence>
<keyword evidence="2" id="KW-0805">Transcription regulation</keyword>
<dbReference type="NCBIfam" id="NF008284">
    <property type="entry name" value="PRK11062.1"/>
    <property type="match status" value="1"/>
</dbReference>
<name>A0ABT5RY75_9BURK</name>
<evidence type="ECO:0000259" key="6">
    <source>
        <dbReference type="PROSITE" id="PS50931"/>
    </source>
</evidence>
<keyword evidence="4" id="KW-0010">Activator</keyword>
<organism evidence="7 8">
    <name type="scientific">Acidovorax benzenivorans</name>
    <dbReference type="NCBI Taxonomy" id="2987520"/>
    <lineage>
        <taxon>Bacteria</taxon>
        <taxon>Pseudomonadati</taxon>
        <taxon>Pseudomonadota</taxon>
        <taxon>Betaproteobacteria</taxon>
        <taxon>Burkholderiales</taxon>
        <taxon>Comamonadaceae</taxon>
        <taxon>Acidovorax</taxon>
    </lineage>
</organism>
<evidence type="ECO:0000256" key="1">
    <source>
        <dbReference type="ARBA" id="ARBA00009437"/>
    </source>
</evidence>
<dbReference type="PANTHER" id="PTHR30293:SF2">
    <property type="entry name" value="TRANSCRIPTIONAL ACTIVATOR PROTEIN NHAR"/>
    <property type="match status" value="1"/>
</dbReference>
<dbReference type="InterPro" id="IPR036390">
    <property type="entry name" value="WH_DNA-bd_sf"/>
</dbReference>
<dbReference type="PROSITE" id="PS50931">
    <property type="entry name" value="HTH_LYSR"/>
    <property type="match status" value="1"/>
</dbReference>
<keyword evidence="3" id="KW-0238">DNA-binding</keyword>
<protein>
    <submittedName>
        <fullName evidence="7">Transcriptional activator NhaR</fullName>
    </submittedName>
</protein>
<dbReference type="PANTHER" id="PTHR30293">
    <property type="entry name" value="TRANSCRIPTIONAL REGULATORY PROTEIN NAC-RELATED"/>
    <property type="match status" value="1"/>
</dbReference>
<evidence type="ECO:0000256" key="4">
    <source>
        <dbReference type="ARBA" id="ARBA00023159"/>
    </source>
</evidence>
<keyword evidence="8" id="KW-1185">Reference proteome</keyword>
<dbReference type="SUPFAM" id="SSF46785">
    <property type="entry name" value="Winged helix' DNA-binding domain"/>
    <property type="match status" value="1"/>
</dbReference>
<dbReference type="Gene3D" id="3.40.190.290">
    <property type="match status" value="1"/>
</dbReference>
<sequence>MNFKHLRYFWTVAKAGGVMRAGEQLNTTPQTLSGQIKQLEEWLGHNLFRKRGRGLELTSEGRIALGYAEQIFALGDELEKSIRLARGQEKPLEFRVGVADSIAKSVAYHLLEPALGMAPRVHMICHEGKFPELIAQLSLHRLDLVLADEPVSKKIGVKAFNHPLGTSGMSFLCAPALRAQLEGPFPQCLHGAPMLIQGPMSSVRQQLDHWLNKHHLQPRLVGEFDDSALMNAFGREGRGIFTSPSVLDEETTAQFGVEIIGRSSDLVEEFFAISIERRITHPCVVAITKAAKADLFAHRMKPAVV</sequence>
<comment type="similarity">
    <text evidence="1">Belongs to the LysR transcriptional regulatory family.</text>
</comment>
<dbReference type="InterPro" id="IPR005119">
    <property type="entry name" value="LysR_subst-bd"/>
</dbReference>
<dbReference type="CDD" id="cd08429">
    <property type="entry name" value="PBP2_NhaR"/>
    <property type="match status" value="1"/>
</dbReference>
<evidence type="ECO:0000256" key="3">
    <source>
        <dbReference type="ARBA" id="ARBA00023125"/>
    </source>
</evidence>